<dbReference type="Proteomes" id="UP001216390">
    <property type="component" value="Chromosome"/>
</dbReference>
<dbReference type="Gene3D" id="3.40.50.150">
    <property type="entry name" value="Vaccinia Virus protein VP39"/>
    <property type="match status" value="1"/>
</dbReference>
<dbReference type="PANTHER" id="PTHR42912:SF93">
    <property type="entry name" value="N6-ADENOSINE-METHYLTRANSFERASE TMT1A"/>
    <property type="match status" value="1"/>
</dbReference>
<organism evidence="2 3">
    <name type="scientific">Iamia majanohamensis</name>
    <dbReference type="NCBI Taxonomy" id="467976"/>
    <lineage>
        <taxon>Bacteria</taxon>
        <taxon>Bacillati</taxon>
        <taxon>Actinomycetota</taxon>
        <taxon>Acidimicrobiia</taxon>
        <taxon>Acidimicrobiales</taxon>
        <taxon>Iamiaceae</taxon>
        <taxon>Iamia</taxon>
    </lineage>
</organism>
<dbReference type="Pfam" id="PF08241">
    <property type="entry name" value="Methyltransf_11"/>
    <property type="match status" value="1"/>
</dbReference>
<dbReference type="CDD" id="cd02440">
    <property type="entry name" value="AdoMet_MTases"/>
    <property type="match status" value="1"/>
</dbReference>
<dbReference type="InterPro" id="IPR013216">
    <property type="entry name" value="Methyltransf_11"/>
</dbReference>
<feature type="domain" description="Methyltransferase type 11" evidence="1">
    <location>
        <begin position="48"/>
        <end position="135"/>
    </location>
</feature>
<sequence>MSETYSDVDGATQPDEAVAWQERVARWRVIEAHKRRSHELLGGAELVLDVGSGPGDDLLALGVDRCVGVDRAAVMCARAQERGGIVVRAEAGALPFGDSVFDGARADRTLQHLTDPEAALRELLRVVRPGGTLVVVDPDQETLSIEVPGVRRSVLDRLEALRRDVGYRSGRWISSAPEMLAGLGARAESVESFRLVIEHPADAFGLPTWPGFWREEGAFTDEELAEWDAAMDGIAPGFSYAVTFVLVVSRVP</sequence>
<dbReference type="EMBL" id="CP116942">
    <property type="protein sequence ID" value="WCO67260.1"/>
    <property type="molecule type" value="Genomic_DNA"/>
</dbReference>
<keyword evidence="2" id="KW-0489">Methyltransferase</keyword>
<dbReference type="InterPro" id="IPR050508">
    <property type="entry name" value="Methyltransf_Superfamily"/>
</dbReference>
<dbReference type="InterPro" id="IPR029063">
    <property type="entry name" value="SAM-dependent_MTases_sf"/>
</dbReference>
<keyword evidence="2" id="KW-0808">Transferase</keyword>
<dbReference type="KEGG" id="ima:PO878_00805"/>
<keyword evidence="3" id="KW-1185">Reference proteome</keyword>
<dbReference type="GO" id="GO:0008757">
    <property type="term" value="F:S-adenosylmethionine-dependent methyltransferase activity"/>
    <property type="evidence" value="ECO:0007669"/>
    <property type="project" value="InterPro"/>
</dbReference>
<accession>A0AAE9Y604</accession>
<reference evidence="2" key="1">
    <citation type="submission" date="2023-01" db="EMBL/GenBank/DDBJ databases">
        <title>The diversity of Class Acidimicrobiia in South China Sea sediment environments and the proposal of Iamia marina sp. nov., a novel species of the genus Iamia.</title>
        <authorList>
            <person name="He Y."/>
            <person name="Tian X."/>
        </authorList>
    </citation>
    <scope>NUCLEOTIDE SEQUENCE</scope>
    <source>
        <strain evidence="2">DSM 19957</strain>
    </source>
</reference>
<evidence type="ECO:0000259" key="1">
    <source>
        <dbReference type="Pfam" id="PF08241"/>
    </source>
</evidence>
<evidence type="ECO:0000313" key="3">
    <source>
        <dbReference type="Proteomes" id="UP001216390"/>
    </source>
</evidence>
<protein>
    <submittedName>
        <fullName evidence="2">Methyltransferase domain-containing protein</fullName>
    </submittedName>
</protein>
<proteinExistence type="predicted"/>
<gene>
    <name evidence="2" type="ORF">PO878_00805</name>
</gene>
<dbReference type="PANTHER" id="PTHR42912">
    <property type="entry name" value="METHYLTRANSFERASE"/>
    <property type="match status" value="1"/>
</dbReference>
<name>A0AAE9Y604_9ACTN</name>
<dbReference type="AlphaFoldDB" id="A0AAE9Y604"/>
<dbReference type="RefSeq" id="WP_272736782.1">
    <property type="nucleotide sequence ID" value="NZ_CP116942.1"/>
</dbReference>
<dbReference type="GO" id="GO:0032259">
    <property type="term" value="P:methylation"/>
    <property type="evidence" value="ECO:0007669"/>
    <property type="project" value="UniProtKB-KW"/>
</dbReference>
<evidence type="ECO:0000313" key="2">
    <source>
        <dbReference type="EMBL" id="WCO67260.1"/>
    </source>
</evidence>
<dbReference type="SUPFAM" id="SSF53335">
    <property type="entry name" value="S-adenosyl-L-methionine-dependent methyltransferases"/>
    <property type="match status" value="1"/>
</dbReference>